<evidence type="ECO:0000256" key="12">
    <source>
        <dbReference type="RuleBase" id="RU000363"/>
    </source>
</evidence>
<evidence type="ECO:0000256" key="9">
    <source>
        <dbReference type="ARBA" id="ARBA00059620"/>
    </source>
</evidence>
<feature type="transmembrane region" description="Helical" evidence="13">
    <location>
        <begin position="66"/>
        <end position="86"/>
    </location>
</feature>
<sequence>MALVYVLYALMTIQGILLALYFTGKGYVIGMIWEIACVILRVWLYVFESAMKWIFPPQRKNIRGEIALVTGAASGIGRLIALGLAAKGCKLVIWDVNGDGLEVVAKEIEAADGVVHSYKCNLRDRKEISKTAEKVKEEMGEVSLLINNAGIVTGKKFMDCCDEEISATIDVNVLSHFWTIKEFLPSMFQQNRGHIVSIASIAGYTGLAGAVDYCSSKFAAVGLMEALRQELLSQKKNGIQLTTVCPSLITTGMFDGVRFRFPNLVGFGTLTPQYAASKVIDAIEKNQIHLTMPRGAYLSTALQHILPERATDLLLAFLGADVAMNTFTGWQKNDINDEMRS</sequence>
<comment type="caution">
    <text evidence="14">The sequence shown here is derived from an EMBL/GenBank/DDBJ whole genome shotgun (WGS) entry which is preliminary data.</text>
</comment>
<dbReference type="FunFam" id="3.40.50.720:FF:000131">
    <property type="entry name" value="Short-chain dehydrogenase/reductase 3"/>
    <property type="match status" value="1"/>
</dbReference>
<keyword evidence="15" id="KW-1185">Reference proteome</keyword>
<feature type="transmembrane region" description="Helical" evidence="13">
    <location>
        <begin position="5"/>
        <end position="22"/>
    </location>
</feature>
<reference evidence="14 15" key="1">
    <citation type="journal article" date="2018" name="Sci. Rep.">
        <title>Comparative analysis of the Pocillopora damicornis genome highlights role of immune system in coral evolution.</title>
        <authorList>
            <person name="Cunning R."/>
            <person name="Bay R.A."/>
            <person name="Gillette P."/>
            <person name="Baker A.C."/>
            <person name="Traylor-Knowles N."/>
        </authorList>
    </citation>
    <scope>NUCLEOTIDE SEQUENCE [LARGE SCALE GENOMIC DNA]</scope>
    <source>
        <strain evidence="14">RSMAS</strain>
        <tissue evidence="14">Whole animal</tissue>
    </source>
</reference>
<dbReference type="SUPFAM" id="SSF51735">
    <property type="entry name" value="NAD(P)-binding Rossmann-fold domains"/>
    <property type="match status" value="1"/>
</dbReference>
<evidence type="ECO:0000256" key="8">
    <source>
        <dbReference type="ARBA" id="ARBA00023136"/>
    </source>
</evidence>
<name>A0A3M6T6Q2_POCDA</name>
<comment type="similarity">
    <text evidence="2 12">Belongs to the short-chain dehydrogenases/reductases (SDR) family.</text>
</comment>
<protein>
    <recommendedName>
        <fullName evidence="10">Short-chain dehydrogenase/reductase 3</fullName>
    </recommendedName>
    <alternativeName>
        <fullName evidence="11">Retinal short-chain dehydrogenase/reductase 1</fullName>
    </alternativeName>
</protein>
<proteinExistence type="inferred from homology"/>
<evidence type="ECO:0000256" key="7">
    <source>
        <dbReference type="ARBA" id="ARBA00023098"/>
    </source>
</evidence>
<dbReference type="InterPro" id="IPR036291">
    <property type="entry name" value="NAD(P)-bd_dom_sf"/>
</dbReference>
<dbReference type="STRING" id="46731.A0A3M6T6Q2"/>
<dbReference type="Gene3D" id="3.40.50.720">
    <property type="entry name" value="NAD(P)-binding Rossmann-like Domain"/>
    <property type="match status" value="1"/>
</dbReference>
<dbReference type="GO" id="GO:0052650">
    <property type="term" value="F:all-trans-retinol dehydrogenase (NADP+) activity"/>
    <property type="evidence" value="ECO:0007669"/>
    <property type="project" value="UniProtKB-ARBA"/>
</dbReference>
<evidence type="ECO:0000256" key="10">
    <source>
        <dbReference type="ARBA" id="ARBA00068717"/>
    </source>
</evidence>
<dbReference type="InterPro" id="IPR020904">
    <property type="entry name" value="Sc_DH/Rdtase_CS"/>
</dbReference>
<dbReference type="OrthoDB" id="10253736at2759"/>
<evidence type="ECO:0000313" key="14">
    <source>
        <dbReference type="EMBL" id="RMX37060.1"/>
    </source>
</evidence>
<keyword evidence="8 13" id="KW-0472">Membrane</keyword>
<keyword evidence="3 13" id="KW-0812">Transmembrane</keyword>
<dbReference type="PRINTS" id="PR00081">
    <property type="entry name" value="GDHRDH"/>
</dbReference>
<evidence type="ECO:0000256" key="1">
    <source>
        <dbReference type="ARBA" id="ARBA00004141"/>
    </source>
</evidence>
<keyword evidence="4" id="KW-0521">NADP</keyword>
<dbReference type="Pfam" id="PF00106">
    <property type="entry name" value="adh_short"/>
    <property type="match status" value="1"/>
</dbReference>
<keyword evidence="5 13" id="KW-1133">Transmembrane helix</keyword>
<comment type="subcellular location">
    <subcellularLocation>
        <location evidence="1">Membrane</location>
        <topology evidence="1">Multi-pass membrane protein</topology>
    </subcellularLocation>
</comment>
<feature type="transmembrane region" description="Helical" evidence="13">
    <location>
        <begin position="28"/>
        <end position="46"/>
    </location>
</feature>
<evidence type="ECO:0000256" key="5">
    <source>
        <dbReference type="ARBA" id="ARBA00022989"/>
    </source>
</evidence>
<comment type="function">
    <text evidence="9">Catalyzes the reduction of all-trans-retinal to all-trans-retinol in the presence of NADPH.</text>
</comment>
<organism evidence="14 15">
    <name type="scientific">Pocillopora damicornis</name>
    <name type="common">Cauliflower coral</name>
    <name type="synonym">Millepora damicornis</name>
    <dbReference type="NCBI Taxonomy" id="46731"/>
    <lineage>
        <taxon>Eukaryota</taxon>
        <taxon>Metazoa</taxon>
        <taxon>Cnidaria</taxon>
        <taxon>Anthozoa</taxon>
        <taxon>Hexacorallia</taxon>
        <taxon>Scleractinia</taxon>
        <taxon>Astrocoeniina</taxon>
        <taxon>Pocilloporidae</taxon>
        <taxon>Pocillopora</taxon>
    </lineage>
</organism>
<dbReference type="EMBL" id="RCHS01004197">
    <property type="protein sequence ID" value="RMX37060.1"/>
    <property type="molecule type" value="Genomic_DNA"/>
</dbReference>
<keyword evidence="6" id="KW-0560">Oxidoreductase</keyword>
<evidence type="ECO:0000313" key="15">
    <source>
        <dbReference type="Proteomes" id="UP000275408"/>
    </source>
</evidence>
<accession>A0A3M6T6Q2</accession>
<evidence type="ECO:0000256" key="3">
    <source>
        <dbReference type="ARBA" id="ARBA00022692"/>
    </source>
</evidence>
<dbReference type="GO" id="GO:0016020">
    <property type="term" value="C:membrane"/>
    <property type="evidence" value="ECO:0007669"/>
    <property type="project" value="UniProtKB-SubCell"/>
</dbReference>
<keyword evidence="7" id="KW-0443">Lipid metabolism</keyword>
<dbReference type="AlphaFoldDB" id="A0A3M6T6Q2"/>
<evidence type="ECO:0000256" key="11">
    <source>
        <dbReference type="ARBA" id="ARBA00082544"/>
    </source>
</evidence>
<dbReference type="PANTHER" id="PTHR24322">
    <property type="entry name" value="PKSB"/>
    <property type="match status" value="1"/>
</dbReference>
<dbReference type="PANTHER" id="PTHR24322:SF736">
    <property type="entry name" value="RETINOL DEHYDROGENASE 10"/>
    <property type="match status" value="1"/>
</dbReference>
<dbReference type="InterPro" id="IPR002347">
    <property type="entry name" value="SDR_fam"/>
</dbReference>
<evidence type="ECO:0000256" key="6">
    <source>
        <dbReference type="ARBA" id="ARBA00023002"/>
    </source>
</evidence>
<evidence type="ECO:0000256" key="4">
    <source>
        <dbReference type="ARBA" id="ARBA00022857"/>
    </source>
</evidence>
<dbReference type="PRINTS" id="PR00080">
    <property type="entry name" value="SDRFAMILY"/>
</dbReference>
<gene>
    <name evidence="14" type="ORF">pdam_00016457</name>
</gene>
<dbReference type="CDD" id="cd05339">
    <property type="entry name" value="17beta-HSDXI-like_SDR_c"/>
    <property type="match status" value="1"/>
</dbReference>
<evidence type="ECO:0000256" key="2">
    <source>
        <dbReference type="ARBA" id="ARBA00006484"/>
    </source>
</evidence>
<dbReference type="PROSITE" id="PS00061">
    <property type="entry name" value="ADH_SHORT"/>
    <property type="match status" value="1"/>
</dbReference>
<dbReference type="Proteomes" id="UP000275408">
    <property type="component" value="Unassembled WGS sequence"/>
</dbReference>
<evidence type="ECO:0000256" key="13">
    <source>
        <dbReference type="SAM" id="Phobius"/>
    </source>
</evidence>